<accession>A0A2U8GLB8</accession>
<comment type="subcellular location">
    <subcellularLocation>
        <location evidence="1 7">Cell inner membrane</location>
        <topology evidence="1 7">Multi-pass membrane protein</topology>
    </subcellularLocation>
</comment>
<evidence type="ECO:0000256" key="6">
    <source>
        <dbReference type="ARBA" id="ARBA00023136"/>
    </source>
</evidence>
<dbReference type="Pfam" id="PF06808">
    <property type="entry name" value="DctM"/>
    <property type="match status" value="1"/>
</dbReference>
<feature type="transmembrane region" description="Helical" evidence="7">
    <location>
        <begin position="138"/>
        <end position="162"/>
    </location>
</feature>
<evidence type="ECO:0000256" key="3">
    <source>
        <dbReference type="ARBA" id="ARBA00022519"/>
    </source>
</evidence>
<evidence type="ECO:0000256" key="5">
    <source>
        <dbReference type="ARBA" id="ARBA00022989"/>
    </source>
</evidence>
<feature type="transmembrane region" description="Helical" evidence="7">
    <location>
        <begin position="53"/>
        <end position="78"/>
    </location>
</feature>
<feature type="transmembrane region" description="Helical" evidence="7">
    <location>
        <begin position="243"/>
        <end position="259"/>
    </location>
</feature>
<keyword evidence="3 7" id="KW-0997">Cell inner membrane</keyword>
<keyword evidence="5 7" id="KW-1133">Transmembrane helix</keyword>
<dbReference type="InterPro" id="IPR010656">
    <property type="entry name" value="DctM"/>
</dbReference>
<keyword evidence="4 7" id="KW-0812">Transmembrane</keyword>
<feature type="transmembrane region" description="Helical" evidence="7">
    <location>
        <begin position="336"/>
        <end position="355"/>
    </location>
</feature>
<dbReference type="PIRSF" id="PIRSF006066">
    <property type="entry name" value="HI0050"/>
    <property type="match status" value="1"/>
</dbReference>
<keyword evidence="6 7" id="KW-0472">Membrane</keyword>
<dbReference type="PANTHER" id="PTHR33362:SF5">
    <property type="entry name" value="C4-DICARBOXYLATE TRAP TRANSPORTER LARGE PERMEASE PROTEIN DCTM"/>
    <property type="match status" value="1"/>
</dbReference>
<evidence type="ECO:0000256" key="4">
    <source>
        <dbReference type="ARBA" id="ARBA00022692"/>
    </source>
</evidence>
<feature type="transmembrane region" description="Helical" evidence="7">
    <location>
        <begin position="98"/>
        <end position="126"/>
    </location>
</feature>
<feature type="transmembrane region" description="Helical" evidence="7">
    <location>
        <begin position="307"/>
        <end position="329"/>
    </location>
</feature>
<feature type="transmembrane region" description="Helical" evidence="7">
    <location>
        <begin position="174"/>
        <end position="196"/>
    </location>
</feature>
<evidence type="ECO:0000256" key="1">
    <source>
        <dbReference type="ARBA" id="ARBA00004429"/>
    </source>
</evidence>
<comment type="subunit">
    <text evidence="7">The complex comprises the extracytoplasmic solute receptor protein and the two transmembrane proteins.</text>
</comment>
<dbReference type="Proteomes" id="UP000244930">
    <property type="component" value="Chromosome"/>
</dbReference>
<dbReference type="EMBL" id="CP022187">
    <property type="protein sequence ID" value="AWI74369.1"/>
    <property type="molecule type" value="Genomic_DNA"/>
</dbReference>
<proteinExistence type="inferred from homology"/>
<gene>
    <name evidence="9" type="ORF">CEW83_03320</name>
</gene>
<feature type="transmembrane region" description="Helical" evidence="7">
    <location>
        <begin position="361"/>
        <end position="383"/>
    </location>
</feature>
<keyword evidence="2" id="KW-1003">Cell membrane</keyword>
<keyword evidence="7" id="KW-0813">Transport</keyword>
<evidence type="ECO:0000256" key="7">
    <source>
        <dbReference type="RuleBase" id="RU369079"/>
    </source>
</evidence>
<sequence length="428" mass="44856">MDNSILITLVSLGVIGLFLVGVPIFLVIALWVTGVSLVIDFTLANIGVTLFEGLNFFGLLSLPLFILTGDLIAAAGIATRLANFAHACLSWMRGGLGLATIGSCGLFAAISGSNSATTATIGGIMHPLLKADGYDSRFAAATAAAGGTVGIIIPPSIIFIVYGFLMNLSISDLFVAGILPGMLMVIAMQAVCWWMCRKHGWGSVTPLDMKRVFRTARQAYLGFFAIFIVIFGIYSGIFSPTEAAAITVGFCLVAGLLLTREIKWKALPDILLRSGQLTGMLAPMIAVSIVMQQVFALLGAAETVAAFVAWFGNGETVVLLVCMGIVLAAGCILESLPVTVIFAPILAPIAVATGVDPVHFSVIFLVGAAIGFITPPFGLNLFVASGVTGIPYSQLVRFAVMYMTGLVISWLLIAFVPWLSLGLIPTPG</sequence>
<feature type="domain" description="TRAP C4-dicarboxylate transport system permease DctM subunit" evidence="8">
    <location>
        <begin position="14"/>
        <end position="419"/>
    </location>
</feature>
<dbReference type="PANTHER" id="PTHR33362">
    <property type="entry name" value="SIALIC ACID TRAP TRANSPORTER PERMEASE PROTEIN SIAT-RELATED"/>
    <property type="match status" value="1"/>
</dbReference>
<comment type="similarity">
    <text evidence="7">Belongs to the TRAP transporter large permease family.</text>
</comment>
<evidence type="ECO:0000313" key="10">
    <source>
        <dbReference type="Proteomes" id="UP000244930"/>
    </source>
</evidence>
<evidence type="ECO:0000256" key="2">
    <source>
        <dbReference type="ARBA" id="ARBA00022475"/>
    </source>
</evidence>
<feature type="transmembrane region" description="Helical" evidence="7">
    <location>
        <begin position="6"/>
        <end position="32"/>
    </location>
</feature>
<evidence type="ECO:0000313" key="9">
    <source>
        <dbReference type="EMBL" id="AWI74369.1"/>
    </source>
</evidence>
<reference evidence="9 10" key="1">
    <citation type="submission" date="2017-06" db="EMBL/GenBank/DDBJ databases">
        <title>Azoarcus.</title>
        <authorList>
            <person name="Woo J.-H."/>
            <person name="Kim H.-S."/>
        </authorList>
    </citation>
    <scope>NUCLEOTIDE SEQUENCE [LARGE SCALE GENOMIC DNA]</scope>
    <source>
        <strain evidence="9 10">TSPY31</strain>
    </source>
</reference>
<dbReference type="AlphaFoldDB" id="A0A2U8GLB8"/>
<dbReference type="RefSeq" id="WP_108948077.1">
    <property type="nucleotide sequence ID" value="NZ_CP022187.1"/>
</dbReference>
<feature type="transmembrane region" description="Helical" evidence="7">
    <location>
        <begin position="217"/>
        <end position="237"/>
    </location>
</feature>
<dbReference type="KEGG" id="acom:CEW83_03320"/>
<organism evidence="9 10">
    <name type="scientific">Parazoarcus communis</name>
    <dbReference type="NCBI Taxonomy" id="41977"/>
    <lineage>
        <taxon>Bacteria</taxon>
        <taxon>Pseudomonadati</taxon>
        <taxon>Pseudomonadota</taxon>
        <taxon>Betaproteobacteria</taxon>
        <taxon>Rhodocyclales</taxon>
        <taxon>Zoogloeaceae</taxon>
        <taxon>Parazoarcus</taxon>
    </lineage>
</organism>
<dbReference type="NCBIfam" id="TIGR00786">
    <property type="entry name" value="dctM"/>
    <property type="match status" value="1"/>
</dbReference>
<name>A0A2U8GLB8_9RHOO</name>
<evidence type="ECO:0000259" key="8">
    <source>
        <dbReference type="Pfam" id="PF06808"/>
    </source>
</evidence>
<protein>
    <recommendedName>
        <fullName evidence="7">TRAP transporter large permease protein</fullName>
    </recommendedName>
</protein>
<feature type="transmembrane region" description="Helical" evidence="7">
    <location>
        <begin position="395"/>
        <end position="419"/>
    </location>
</feature>
<keyword evidence="10" id="KW-1185">Reference proteome</keyword>
<comment type="function">
    <text evidence="7">Part of the tripartite ATP-independent periplasmic (TRAP) transport system.</text>
</comment>
<dbReference type="GO" id="GO:0005886">
    <property type="term" value="C:plasma membrane"/>
    <property type="evidence" value="ECO:0007669"/>
    <property type="project" value="UniProtKB-SubCell"/>
</dbReference>
<dbReference type="GO" id="GO:0022857">
    <property type="term" value="F:transmembrane transporter activity"/>
    <property type="evidence" value="ECO:0007669"/>
    <property type="project" value="UniProtKB-UniRule"/>
</dbReference>
<dbReference type="InterPro" id="IPR004681">
    <property type="entry name" value="TRAP_DctM"/>
</dbReference>
<feature type="transmembrane region" description="Helical" evidence="7">
    <location>
        <begin position="280"/>
        <end position="301"/>
    </location>
</feature>